<accession>A0A7T2X0E7</accession>
<dbReference type="RefSeq" id="WP_009915053.1">
    <property type="nucleotide sequence ID" value="NZ_CP013382.1"/>
</dbReference>
<dbReference type="KEGG" id="bhg:I6G56_22260"/>
<proteinExistence type="predicted"/>
<accession>A0A7U4P9Y6</accession>
<protein>
    <submittedName>
        <fullName evidence="1">Uncharacterized protein</fullName>
    </submittedName>
</protein>
<evidence type="ECO:0000313" key="1">
    <source>
        <dbReference type="EMBL" id="QPS47186.1"/>
    </source>
</evidence>
<evidence type="ECO:0000313" key="2">
    <source>
        <dbReference type="Proteomes" id="UP000594943"/>
    </source>
</evidence>
<dbReference type="EMBL" id="CP065687">
    <property type="protein sequence ID" value="QPS47186.1"/>
    <property type="molecule type" value="Genomic_DNA"/>
</dbReference>
<gene>
    <name evidence="1" type="ORF">I6G56_22260</name>
</gene>
<dbReference type="Proteomes" id="UP000594943">
    <property type="component" value="Chromosome 2"/>
</dbReference>
<sequence length="472" mass="51222">MTTLLPLHDGDHAVQFDDDVAARLDGFELRLLAGRIVAIRDNRFIDLQNLIAGDGALTHDGNPYDLRRSNLGTLHYDFGGHGELALRDAATDAARLAAALAHPGGFERPSSTAAPQPRTDAVRLSPGCRLAFLPFEHARDVPNISADATHNAATRLTLSHWPANRTPARYKANLSTESVLRFAPEMTDDPDVRHVTTDHFDLDGLASVYGLVAPDHALRHHALLVDVARFGDFARGRSDAARRLAFALNAIVAHTSREIGTPGDEGTRIARIFRAMLPALRDLLDAPSPPDELWRAADRHHAATEALLDHPDATLEQHPALDLAVFRLPDARAPRGCASQRYFGLSPIAFHNRTPLSTLAIVAHGDVVVHQRYEGWVERVSAAPRPRRDLSILARALQAAEPHACRWRYDGVQHIMPRLGHDGARSSGIPADAIVSELKRLLAVAPAAWEPTPEAGRRDNASFACAAGGALG</sequence>
<reference evidence="1 2" key="1">
    <citation type="submission" date="2020-12" db="EMBL/GenBank/DDBJ databases">
        <title>FDA dAtabase for Regulatory Grade micrObial Sequences (FDA-ARGOS): Supporting development and validation of Infectious Disease Dx tests.</title>
        <authorList>
            <person name="Nelson B."/>
            <person name="Plummer A."/>
            <person name="Tallon L."/>
            <person name="Sadzewicz L."/>
            <person name="Zhao X."/>
            <person name="Boylan J."/>
            <person name="Ott S."/>
            <person name="Bowen H."/>
            <person name="Vavikolanu K."/>
            <person name="Mehta A."/>
            <person name="Aluvathingal J."/>
            <person name="Nadendla S."/>
            <person name="Myers T."/>
            <person name="Yan Y."/>
            <person name="Sichtig H."/>
        </authorList>
    </citation>
    <scope>NUCLEOTIDE SEQUENCE [LARGE SCALE GENOMIC DNA]</scope>
    <source>
        <strain evidence="1 2">FDAARGOS_899</strain>
    </source>
</reference>
<dbReference type="AlphaFoldDB" id="A0A7U4P9Y6"/>
<organism evidence="1 2">
    <name type="scientific">Burkholderia humptydooensis</name>
    <dbReference type="NCBI Taxonomy" id="430531"/>
    <lineage>
        <taxon>Bacteria</taxon>
        <taxon>Pseudomonadati</taxon>
        <taxon>Pseudomonadota</taxon>
        <taxon>Betaproteobacteria</taxon>
        <taxon>Burkholderiales</taxon>
        <taxon>Burkholderiaceae</taxon>
        <taxon>Burkholderia</taxon>
        <taxon>pseudomallei group</taxon>
    </lineage>
</organism>
<dbReference type="InterPro" id="IPR046509">
    <property type="entry name" value="DUF6687"/>
</dbReference>
<name>A0A7U4P9Y6_9BURK</name>
<dbReference type="Pfam" id="PF20392">
    <property type="entry name" value="DUF6687"/>
    <property type="match status" value="1"/>
</dbReference>